<dbReference type="InterPro" id="IPR002018">
    <property type="entry name" value="CarbesteraseB"/>
</dbReference>
<dbReference type="GO" id="GO:0016787">
    <property type="term" value="F:hydrolase activity"/>
    <property type="evidence" value="ECO:0007669"/>
    <property type="project" value="UniProtKB-KW"/>
</dbReference>
<evidence type="ECO:0000256" key="1">
    <source>
        <dbReference type="ARBA" id="ARBA00005964"/>
    </source>
</evidence>
<dbReference type="PANTHER" id="PTHR11559">
    <property type="entry name" value="CARBOXYLESTERASE"/>
    <property type="match status" value="1"/>
</dbReference>
<organism evidence="5 6">
    <name type="scientific">Kribbella caucasensis</name>
    <dbReference type="NCBI Taxonomy" id="2512215"/>
    <lineage>
        <taxon>Bacteria</taxon>
        <taxon>Bacillati</taxon>
        <taxon>Actinomycetota</taxon>
        <taxon>Actinomycetes</taxon>
        <taxon>Propionibacteriales</taxon>
        <taxon>Kribbellaceae</taxon>
        <taxon>Kribbella</taxon>
    </lineage>
</organism>
<comment type="caution">
    <text evidence="5">The sequence shown here is derived from an EMBL/GenBank/DDBJ whole genome shotgun (WGS) entry which is preliminary data.</text>
</comment>
<dbReference type="InterPro" id="IPR019826">
    <property type="entry name" value="Carboxylesterase_B_AS"/>
</dbReference>
<gene>
    <name evidence="5" type="ORF">EV643_101330</name>
</gene>
<evidence type="ECO:0000256" key="3">
    <source>
        <dbReference type="RuleBase" id="RU361235"/>
    </source>
</evidence>
<feature type="chain" id="PRO_5021040745" description="Carboxylic ester hydrolase" evidence="3">
    <location>
        <begin position="28"/>
        <end position="512"/>
    </location>
</feature>
<evidence type="ECO:0000256" key="2">
    <source>
        <dbReference type="ARBA" id="ARBA00022801"/>
    </source>
</evidence>
<dbReference type="SUPFAM" id="SSF53474">
    <property type="entry name" value="alpha/beta-Hydrolases"/>
    <property type="match status" value="1"/>
</dbReference>
<dbReference type="Pfam" id="PF00135">
    <property type="entry name" value="COesterase"/>
    <property type="match status" value="1"/>
</dbReference>
<comment type="similarity">
    <text evidence="1 3">Belongs to the type-B carboxylesterase/lipase family.</text>
</comment>
<feature type="domain" description="Carboxylesterase type B" evidence="4">
    <location>
        <begin position="30"/>
        <end position="507"/>
    </location>
</feature>
<evidence type="ECO:0000259" key="4">
    <source>
        <dbReference type="Pfam" id="PF00135"/>
    </source>
</evidence>
<sequence length="512" mass="55311">MKRRIPAIAALLALPATLLAVPTVAAASDDSVVRTDTGLVRGIVGDETRTFRGIPYAAPPTGELRWRSPRPAAKWDGVRDATRYADPCVQGEHPVGVASTSEDCLYLDVTTPTESGQNRPVVVWIHGGSFKHGATSVYQPEPLVTKGDVVVVEVQYRLGALGFLASPLLERSGTFGLEDQQAAMRWVQRNAAAFGGNPRNVTIMGESAGAYSVCDNIASPTAAGLFQRAIVQSGPCAQEYSAINYAGPRPREVAETYGRELAESLGCATADCLREVPADRLLAATDEAEFSPVLGGPVLPIHPAKALLTGGVNKVPVLHGINHDEEHGRYGAQEAATGVPITTAEYEGEVRRIFGADADRVLERYSDVQPAGLALSTVLTDSQWAYPAARSNRLLSLRMPTYTFEFAGKAPWYNGLAEPGWPVGSHHMSDLAYLFDLGLLQPLNASQQQLADEVIARWSAFVRTGNPNADDTQYWPRATPSDRTVQSLNPARVKRTNFLAEHRIGFWRSLED</sequence>
<name>A0A4R6KPT6_9ACTN</name>
<accession>A0A4R6KPT6</accession>
<dbReference type="RefSeq" id="WP_133798119.1">
    <property type="nucleotide sequence ID" value="NZ_SNWQ01000001.1"/>
</dbReference>
<feature type="signal peptide" evidence="3">
    <location>
        <begin position="1"/>
        <end position="27"/>
    </location>
</feature>
<dbReference type="InterPro" id="IPR029058">
    <property type="entry name" value="AB_hydrolase_fold"/>
</dbReference>
<protein>
    <recommendedName>
        <fullName evidence="3">Carboxylic ester hydrolase</fullName>
        <ecNumber evidence="3">3.1.1.-</ecNumber>
    </recommendedName>
</protein>
<dbReference type="PROSITE" id="PS00122">
    <property type="entry name" value="CARBOXYLESTERASE_B_1"/>
    <property type="match status" value="1"/>
</dbReference>
<keyword evidence="3" id="KW-0732">Signal</keyword>
<dbReference type="AlphaFoldDB" id="A0A4R6KPT6"/>
<dbReference type="OrthoDB" id="3199405at2"/>
<keyword evidence="2 3" id="KW-0378">Hydrolase</keyword>
<dbReference type="Proteomes" id="UP000295388">
    <property type="component" value="Unassembled WGS sequence"/>
</dbReference>
<evidence type="ECO:0000313" key="6">
    <source>
        <dbReference type="Proteomes" id="UP000295388"/>
    </source>
</evidence>
<dbReference type="Gene3D" id="3.40.50.1820">
    <property type="entry name" value="alpha/beta hydrolase"/>
    <property type="match status" value="1"/>
</dbReference>
<dbReference type="EC" id="3.1.1.-" evidence="3"/>
<dbReference type="InterPro" id="IPR050309">
    <property type="entry name" value="Type-B_Carboxylest/Lipase"/>
</dbReference>
<keyword evidence="6" id="KW-1185">Reference proteome</keyword>
<dbReference type="EMBL" id="SNWQ01000001">
    <property type="protein sequence ID" value="TDO54541.1"/>
    <property type="molecule type" value="Genomic_DNA"/>
</dbReference>
<evidence type="ECO:0000313" key="5">
    <source>
        <dbReference type="EMBL" id="TDO54541.1"/>
    </source>
</evidence>
<proteinExistence type="inferred from homology"/>
<reference evidence="5 6" key="1">
    <citation type="submission" date="2019-03" db="EMBL/GenBank/DDBJ databases">
        <title>Genomic Encyclopedia of Type Strains, Phase III (KMG-III): the genomes of soil and plant-associated and newly described type strains.</title>
        <authorList>
            <person name="Whitman W."/>
        </authorList>
    </citation>
    <scope>NUCLEOTIDE SEQUENCE [LARGE SCALE GENOMIC DNA]</scope>
    <source>
        <strain evidence="5 6">VKM Ac-2527</strain>
    </source>
</reference>